<dbReference type="Proteomes" id="UP001634007">
    <property type="component" value="Unassembled WGS sequence"/>
</dbReference>
<sequence length="158" mass="18030">MPPYRPIAATAMDLDSPTSLRQMFKSSLRQLPCCFPMRHCHREDGDDPLPSYRDAPSPLLGRLSLLSPRPMNAQEMPEFKDKAKNHPRSRVGRHKRRHSSVDLRYDALSYSMNFDEGGVVDEGKVDDELPSRNFISRLPATPERTTHAITCEKGRRVL</sequence>
<dbReference type="EMBL" id="JBJKBG010000003">
    <property type="protein sequence ID" value="KAL3744286.1"/>
    <property type="molecule type" value="Genomic_DNA"/>
</dbReference>
<reference evidence="2 3" key="1">
    <citation type="submission" date="2024-11" db="EMBL/GenBank/DDBJ databases">
        <title>Chromosome-level genome assembly of Eucalyptus globulus Labill. provides insights into its genome evolution.</title>
        <authorList>
            <person name="Li X."/>
        </authorList>
    </citation>
    <scope>NUCLEOTIDE SEQUENCE [LARGE SCALE GENOMIC DNA]</scope>
    <source>
        <strain evidence="2">CL2024</strain>
        <tissue evidence="2">Fresh tender leaves</tissue>
    </source>
</reference>
<name>A0ABD3KX59_EUCGL</name>
<comment type="caution">
    <text evidence="2">The sequence shown here is derived from an EMBL/GenBank/DDBJ whole genome shotgun (WGS) entry which is preliminary data.</text>
</comment>
<evidence type="ECO:0000313" key="2">
    <source>
        <dbReference type="EMBL" id="KAL3744286.1"/>
    </source>
</evidence>
<proteinExistence type="predicted"/>
<organism evidence="2 3">
    <name type="scientific">Eucalyptus globulus</name>
    <name type="common">Tasmanian blue gum</name>
    <dbReference type="NCBI Taxonomy" id="34317"/>
    <lineage>
        <taxon>Eukaryota</taxon>
        <taxon>Viridiplantae</taxon>
        <taxon>Streptophyta</taxon>
        <taxon>Embryophyta</taxon>
        <taxon>Tracheophyta</taxon>
        <taxon>Spermatophyta</taxon>
        <taxon>Magnoliopsida</taxon>
        <taxon>eudicotyledons</taxon>
        <taxon>Gunneridae</taxon>
        <taxon>Pentapetalae</taxon>
        <taxon>rosids</taxon>
        <taxon>malvids</taxon>
        <taxon>Myrtales</taxon>
        <taxon>Myrtaceae</taxon>
        <taxon>Myrtoideae</taxon>
        <taxon>Eucalypteae</taxon>
        <taxon>Eucalyptus</taxon>
    </lineage>
</organism>
<keyword evidence="3" id="KW-1185">Reference proteome</keyword>
<feature type="compositionally biased region" description="Basic residues" evidence="1">
    <location>
        <begin position="85"/>
        <end position="98"/>
    </location>
</feature>
<evidence type="ECO:0000256" key="1">
    <source>
        <dbReference type="SAM" id="MobiDB-lite"/>
    </source>
</evidence>
<gene>
    <name evidence="2" type="ORF">ACJRO7_013531</name>
</gene>
<evidence type="ECO:0000313" key="3">
    <source>
        <dbReference type="Proteomes" id="UP001634007"/>
    </source>
</evidence>
<feature type="region of interest" description="Disordered" evidence="1">
    <location>
        <begin position="64"/>
        <end position="98"/>
    </location>
</feature>
<dbReference type="AlphaFoldDB" id="A0ABD3KX59"/>
<protein>
    <submittedName>
        <fullName evidence="2">Uncharacterized protein</fullName>
    </submittedName>
</protein>
<dbReference type="PANTHER" id="PTHR33168">
    <property type="entry name" value="STRESS INDUCED PROTEIN-RELATED"/>
    <property type="match status" value="1"/>
</dbReference>
<accession>A0ABD3KX59</accession>